<gene>
    <name evidence="1" type="ORF">PGLA2088_LOCUS3677</name>
</gene>
<protein>
    <submittedName>
        <fullName evidence="1">Uncharacterized protein</fullName>
    </submittedName>
</protein>
<comment type="caution">
    <text evidence="1">The sequence shown here is derived from an EMBL/GenBank/DDBJ whole genome shotgun (WGS) entry which is preliminary data.</text>
</comment>
<dbReference type="EMBL" id="CAJNNW010003213">
    <property type="protein sequence ID" value="CAE8645168.1"/>
    <property type="molecule type" value="Genomic_DNA"/>
</dbReference>
<sequence>MALMNKGTEEEEGPSRLVDCLSGTAEHLLQETGPVTKVAMRAVAPTGGAPINGTLVSVQEDRVVRYTYGEAEKGWLPMWDLPATGKGVNEVRSIDLVGNHLYTFGVIFADSNAGNISTLRVQHLGTGKHLGTWRLNDAITIAAGCASGPGTFMAVTQDVPPRFVRGELPKQFLDA</sequence>
<accession>A0A813I5Z9</accession>
<evidence type="ECO:0000313" key="1">
    <source>
        <dbReference type="EMBL" id="CAE8645168.1"/>
    </source>
</evidence>
<organism evidence="1 2">
    <name type="scientific">Polarella glacialis</name>
    <name type="common">Dinoflagellate</name>
    <dbReference type="NCBI Taxonomy" id="89957"/>
    <lineage>
        <taxon>Eukaryota</taxon>
        <taxon>Sar</taxon>
        <taxon>Alveolata</taxon>
        <taxon>Dinophyceae</taxon>
        <taxon>Suessiales</taxon>
        <taxon>Suessiaceae</taxon>
        <taxon>Polarella</taxon>
    </lineage>
</organism>
<dbReference type="Proteomes" id="UP000626109">
    <property type="component" value="Unassembled WGS sequence"/>
</dbReference>
<evidence type="ECO:0000313" key="2">
    <source>
        <dbReference type="Proteomes" id="UP000626109"/>
    </source>
</evidence>
<dbReference type="AlphaFoldDB" id="A0A813I5Z9"/>
<name>A0A813I5Z9_POLGL</name>
<reference evidence="1" key="1">
    <citation type="submission" date="2021-02" db="EMBL/GenBank/DDBJ databases">
        <authorList>
            <person name="Dougan E. K."/>
            <person name="Rhodes N."/>
            <person name="Thang M."/>
            <person name="Chan C."/>
        </authorList>
    </citation>
    <scope>NUCLEOTIDE SEQUENCE</scope>
</reference>
<proteinExistence type="predicted"/>